<dbReference type="PROSITE" id="PS51880">
    <property type="entry name" value="TGS"/>
    <property type="match status" value="1"/>
</dbReference>
<sequence length="624" mass="72087">MNEKYEKKIQADVDAIFTLMAQRVDEKQMNLLHEAYNFAAYAHKDQLRKSGEPYISHPVAVARIVAEELELGANPVMAAFQHDVVEDCPYSIDEIRERFGDDVAFLVGVVTKQKKAQYDQSKQVDNFRQMLSSVQFDVRAILVKLADRLHNMRTLSSMRPDKQMKIASETDYFYAPLANRLGLYNVKTELENLSFRYRCPREYEQIEKQLAELQLSEKPDVDVFIAKTKEILEANDIDARIELRMRSPYSIWRKMQSKCCDFEHIDSKHYLRIIYKADGLQEEKKQSLHIYAVLSDCFKERPCSVVNYINAPKENGYQSFHVKFLNPKGQWEEVHISSERMIRNNRLGCTAERTEENLKAWLEKFRAVLKDIAYHTNEMDYMDGVTASFYHDNIMAFTPKGKCIVLPKYATALDFAFEIHTEVGLHAVYARINGKLSSVKTVLHRGDCVEIGTAEDAEPEAEWQNHVLTYKAKRSLGSFFTDRPKMEYKRCSCCHPLPGDEVVGFKNTEGQITLHKRNCLTAIRQASKQGDTIVAVDFKENEQFLFPVRVCIRGIDRHHLLSDVVACITEQQNLSISKLHTVTQDRIVETTVDFEVHSSNELKQAIDNIRRIKNVDEVARIDIE</sequence>
<evidence type="ECO:0000313" key="3">
    <source>
        <dbReference type="Proteomes" id="UP001487296"/>
    </source>
</evidence>
<dbReference type="Gene3D" id="1.10.3210.10">
    <property type="entry name" value="Hypothetical protein af1432"/>
    <property type="match status" value="1"/>
</dbReference>
<dbReference type="Proteomes" id="UP001487296">
    <property type="component" value="Unassembled WGS sequence"/>
</dbReference>
<dbReference type="RefSeq" id="WP_215760008.1">
    <property type="nucleotide sequence ID" value="NZ_JAHKBE010000027.1"/>
</dbReference>
<gene>
    <name evidence="2" type="ORF">AAAT34_07810</name>
</gene>
<dbReference type="InterPro" id="IPR012676">
    <property type="entry name" value="TGS-like"/>
</dbReference>
<dbReference type="PANTHER" id="PTHR21262:SF31">
    <property type="entry name" value="GTP PYROPHOSPHOKINASE"/>
    <property type="match status" value="1"/>
</dbReference>
<reference evidence="2 3" key="1">
    <citation type="submission" date="2024-04" db="EMBL/GenBank/DDBJ databases">
        <title>Human intestinal bacterial collection.</title>
        <authorList>
            <person name="Pauvert C."/>
            <person name="Hitch T.C.A."/>
            <person name="Clavel T."/>
        </authorList>
    </citation>
    <scope>NUCLEOTIDE SEQUENCE [LARGE SCALE GENOMIC DNA]</scope>
    <source>
        <strain evidence="2 3">CLA-AA-H145</strain>
    </source>
</reference>
<dbReference type="SUPFAM" id="SSF81271">
    <property type="entry name" value="TGS-like"/>
    <property type="match status" value="1"/>
</dbReference>
<proteinExistence type="predicted"/>
<dbReference type="InterPro" id="IPR012675">
    <property type="entry name" value="Beta-grasp_dom_sf"/>
</dbReference>
<comment type="caution">
    <text evidence="2">The sequence shown here is derived from an EMBL/GenBank/DDBJ whole genome shotgun (WGS) entry which is preliminary data.</text>
</comment>
<dbReference type="SUPFAM" id="SSF109604">
    <property type="entry name" value="HD-domain/PDEase-like"/>
    <property type="match status" value="1"/>
</dbReference>
<dbReference type="InterPro" id="IPR003607">
    <property type="entry name" value="HD/PDEase_dom"/>
</dbReference>
<dbReference type="CDD" id="cd05399">
    <property type="entry name" value="NT_Rel-Spo_like"/>
    <property type="match status" value="1"/>
</dbReference>
<dbReference type="SMART" id="SM00471">
    <property type="entry name" value="HDc"/>
    <property type="match status" value="1"/>
</dbReference>
<protein>
    <submittedName>
        <fullName evidence="2">HD domain-containing protein</fullName>
    </submittedName>
</protein>
<dbReference type="InterPro" id="IPR007685">
    <property type="entry name" value="RelA_SpoT"/>
</dbReference>
<dbReference type="SMART" id="SM00954">
    <property type="entry name" value="RelA_SpoT"/>
    <property type="match status" value="1"/>
</dbReference>
<feature type="domain" description="TGS" evidence="1">
    <location>
        <begin position="392"/>
        <end position="453"/>
    </location>
</feature>
<dbReference type="InterPro" id="IPR043519">
    <property type="entry name" value="NT_sf"/>
</dbReference>
<dbReference type="Pfam" id="PF13291">
    <property type="entry name" value="ACT_4"/>
    <property type="match status" value="1"/>
</dbReference>
<keyword evidence="3" id="KW-1185">Reference proteome</keyword>
<name>A0ABV1FRN9_9BACT</name>
<dbReference type="PANTHER" id="PTHR21262">
    <property type="entry name" value="GUANOSINE-3',5'-BIS DIPHOSPHATE 3'-PYROPHOSPHOHYDROLASE"/>
    <property type="match status" value="1"/>
</dbReference>
<dbReference type="Pfam" id="PF13328">
    <property type="entry name" value="HD_4"/>
    <property type="match status" value="1"/>
</dbReference>
<accession>A0ABV1FRN9</accession>
<dbReference type="EMBL" id="JBBNFP010000028">
    <property type="protein sequence ID" value="MEQ2486960.1"/>
    <property type="molecule type" value="Genomic_DNA"/>
</dbReference>
<organism evidence="2 3">
    <name type="scientific">Hallella faecis</name>
    <dbReference type="NCBI Taxonomy" id="2841596"/>
    <lineage>
        <taxon>Bacteria</taxon>
        <taxon>Pseudomonadati</taxon>
        <taxon>Bacteroidota</taxon>
        <taxon>Bacteroidia</taxon>
        <taxon>Bacteroidales</taxon>
        <taxon>Prevotellaceae</taxon>
        <taxon>Hallella</taxon>
    </lineage>
</organism>
<dbReference type="SUPFAM" id="SSF81301">
    <property type="entry name" value="Nucleotidyltransferase"/>
    <property type="match status" value="1"/>
</dbReference>
<dbReference type="Pfam" id="PF04607">
    <property type="entry name" value="RelA_SpoT"/>
    <property type="match status" value="1"/>
</dbReference>
<evidence type="ECO:0000313" key="2">
    <source>
        <dbReference type="EMBL" id="MEQ2486960.1"/>
    </source>
</evidence>
<evidence type="ECO:0000259" key="1">
    <source>
        <dbReference type="PROSITE" id="PS51880"/>
    </source>
</evidence>
<dbReference type="InterPro" id="IPR004095">
    <property type="entry name" value="TGS"/>
</dbReference>
<dbReference type="Pfam" id="PF02824">
    <property type="entry name" value="TGS"/>
    <property type="match status" value="1"/>
</dbReference>
<dbReference type="Gene3D" id="3.10.20.30">
    <property type="match status" value="1"/>
</dbReference>
<dbReference type="Gene3D" id="3.30.70.260">
    <property type="match status" value="1"/>
</dbReference>
<dbReference type="InterPro" id="IPR002912">
    <property type="entry name" value="ACT_dom"/>
</dbReference>
<dbReference type="Gene3D" id="3.30.460.10">
    <property type="entry name" value="Beta Polymerase, domain 2"/>
    <property type="match status" value="1"/>
</dbReference>